<evidence type="ECO:0000313" key="3">
    <source>
        <dbReference type="Proteomes" id="UP000244060"/>
    </source>
</evidence>
<dbReference type="AlphaFoldDB" id="A0A2T5K316"/>
<feature type="chain" id="PRO_5015408860" description="DUF1513 domain-containing protein" evidence="1">
    <location>
        <begin position="23"/>
        <end position="352"/>
    </location>
</feature>
<dbReference type="Pfam" id="PF07433">
    <property type="entry name" value="DUF1513"/>
    <property type="match status" value="1"/>
</dbReference>
<accession>A0A2T5K316</accession>
<dbReference type="Proteomes" id="UP000244060">
    <property type="component" value="Unassembled WGS sequence"/>
</dbReference>
<gene>
    <name evidence="2" type="ORF">C8J28_112120</name>
</gene>
<evidence type="ECO:0008006" key="4">
    <source>
        <dbReference type="Google" id="ProtNLM"/>
    </source>
</evidence>
<comment type="caution">
    <text evidence="2">The sequence shown here is derived from an EMBL/GenBank/DDBJ whole genome shotgun (WGS) entry which is preliminary data.</text>
</comment>
<dbReference type="RefSeq" id="WP_108221357.1">
    <property type="nucleotide sequence ID" value="NZ_CP090021.1"/>
</dbReference>
<proteinExistence type="predicted"/>
<name>A0A2T5K316_9RHOB</name>
<dbReference type="OrthoDB" id="5624218at2"/>
<evidence type="ECO:0000313" key="2">
    <source>
        <dbReference type="EMBL" id="PTR16821.1"/>
    </source>
</evidence>
<sequence>MATRRHVLAGLIASAMSRPSWADAGSPAFLSAARLPSGAFALFGLTEAGATVFTIPLPARGHAAAAHPTRAEAVAFARRPGTYALVIACASGTLRARLTPPEGRQFNGHGAYSADGAVLYTSEVVAESSAGIVGLWDTAGWHRLGEFSSGGVGPHELRRLPGSEVLVVANGGIQTDPQDRSQLNLETMRSNLSYLSPDGALLEQAELPEELRQNSIRHLALAGDGTVAFAMQWEGDPAEPVPLLGLHRRGEALRLCPPREEDLFAMRGYAGSIARSGGLIALTSPRGGVVQLFTAEGAPVAGHARPDACGVAPVAGGFVVTDGGGAVTRLTREGFAPLARAAAAWDNHLVRI</sequence>
<dbReference type="InterPro" id="IPR008311">
    <property type="entry name" value="UCP028101"/>
</dbReference>
<feature type="signal peptide" evidence="1">
    <location>
        <begin position="1"/>
        <end position="22"/>
    </location>
</feature>
<evidence type="ECO:0000256" key="1">
    <source>
        <dbReference type="SAM" id="SignalP"/>
    </source>
</evidence>
<dbReference type="SUPFAM" id="SSF50969">
    <property type="entry name" value="YVTN repeat-like/Quinoprotein amine dehydrogenase"/>
    <property type="match status" value="1"/>
</dbReference>
<reference evidence="2 3" key="1">
    <citation type="submission" date="2018-04" db="EMBL/GenBank/DDBJ databases">
        <title>Genomic Encyclopedia of Type Strains, Phase III (KMG-III): the genomes of soil and plant-associated and newly described type strains.</title>
        <authorList>
            <person name="Whitman W."/>
        </authorList>
    </citation>
    <scope>NUCLEOTIDE SEQUENCE [LARGE SCALE GENOMIC DNA]</scope>
    <source>
        <strain evidence="2 3">KA25</strain>
    </source>
</reference>
<organism evidence="2 3">
    <name type="scientific">Cereibacter azotoformans</name>
    <dbReference type="NCBI Taxonomy" id="43057"/>
    <lineage>
        <taxon>Bacteria</taxon>
        <taxon>Pseudomonadati</taxon>
        <taxon>Pseudomonadota</taxon>
        <taxon>Alphaproteobacteria</taxon>
        <taxon>Rhodobacterales</taxon>
        <taxon>Paracoccaceae</taxon>
        <taxon>Cereibacter</taxon>
    </lineage>
</organism>
<keyword evidence="1" id="KW-0732">Signal</keyword>
<dbReference type="EMBL" id="QAOT01000012">
    <property type="protein sequence ID" value="PTR16821.1"/>
    <property type="molecule type" value="Genomic_DNA"/>
</dbReference>
<dbReference type="PIRSF" id="PIRSF028101">
    <property type="entry name" value="UCP028101"/>
    <property type="match status" value="1"/>
</dbReference>
<keyword evidence="3" id="KW-1185">Reference proteome</keyword>
<dbReference type="InterPro" id="IPR011044">
    <property type="entry name" value="Quino_amine_DH_bsu"/>
</dbReference>
<protein>
    <recommendedName>
        <fullName evidence="4">DUF1513 domain-containing protein</fullName>
    </recommendedName>
</protein>